<evidence type="ECO:0000256" key="6">
    <source>
        <dbReference type="ARBA" id="ARBA00022692"/>
    </source>
</evidence>
<feature type="transmembrane region" description="Helical" evidence="13">
    <location>
        <begin position="86"/>
        <end position="104"/>
    </location>
</feature>
<evidence type="ECO:0000259" key="14">
    <source>
        <dbReference type="Pfam" id="PF01292"/>
    </source>
</evidence>
<evidence type="ECO:0000256" key="11">
    <source>
        <dbReference type="ARBA" id="ARBA00023136"/>
    </source>
</evidence>
<reference evidence="15 16" key="1">
    <citation type="submission" date="2012-09" db="EMBL/GenBank/DDBJ databases">
        <title>Genome Sequence of alkane-degrading Bacterium Alcanivorax venustensis ISO4.</title>
        <authorList>
            <person name="Lai Q."/>
            <person name="Shao Z."/>
        </authorList>
    </citation>
    <scope>NUCLEOTIDE SEQUENCE [LARGE SCALE GENOMIC DNA]</scope>
    <source>
        <strain evidence="15 16">ISO4</strain>
    </source>
</reference>
<evidence type="ECO:0000313" key="16">
    <source>
        <dbReference type="Proteomes" id="UP000644441"/>
    </source>
</evidence>
<name>A0ABS0ADH3_9GAMM</name>
<feature type="transmembrane region" description="Helical" evidence="13">
    <location>
        <begin position="16"/>
        <end position="34"/>
    </location>
</feature>
<evidence type="ECO:0000256" key="4">
    <source>
        <dbReference type="ARBA" id="ARBA00022475"/>
    </source>
</evidence>
<dbReference type="PANTHER" id="PTHR30529">
    <property type="entry name" value="CYTOCHROME B561"/>
    <property type="match status" value="1"/>
</dbReference>
<dbReference type="EMBL" id="ARXR01000004">
    <property type="protein sequence ID" value="MBF5052184.1"/>
    <property type="molecule type" value="Genomic_DNA"/>
</dbReference>
<organism evidence="15 16">
    <name type="scientific">Alloalcanivorax venustensis ISO4</name>
    <dbReference type="NCBI Taxonomy" id="1177184"/>
    <lineage>
        <taxon>Bacteria</taxon>
        <taxon>Pseudomonadati</taxon>
        <taxon>Pseudomonadota</taxon>
        <taxon>Gammaproteobacteria</taxon>
        <taxon>Oceanospirillales</taxon>
        <taxon>Alcanivoracaceae</taxon>
        <taxon>Alloalcanivorax</taxon>
    </lineage>
</organism>
<keyword evidence="16" id="KW-1185">Reference proteome</keyword>
<proteinExistence type="inferred from homology"/>
<evidence type="ECO:0000256" key="10">
    <source>
        <dbReference type="ARBA" id="ARBA00023004"/>
    </source>
</evidence>
<gene>
    <name evidence="15" type="ORF">ISO4_00786</name>
</gene>
<keyword evidence="6 13" id="KW-0812">Transmembrane</keyword>
<accession>A0ABS0ADH3</accession>
<dbReference type="PANTHER" id="PTHR30529:SF1">
    <property type="entry name" value="CYTOCHROME B561 HOMOLOG 2"/>
    <property type="match status" value="1"/>
</dbReference>
<dbReference type="RefSeq" id="WP_194855240.1">
    <property type="nucleotide sequence ID" value="NZ_ARXR01000004.1"/>
</dbReference>
<evidence type="ECO:0000256" key="9">
    <source>
        <dbReference type="ARBA" id="ARBA00022989"/>
    </source>
</evidence>
<keyword evidence="5" id="KW-0349">Heme</keyword>
<evidence type="ECO:0000256" key="3">
    <source>
        <dbReference type="ARBA" id="ARBA00022448"/>
    </source>
</evidence>
<evidence type="ECO:0000256" key="2">
    <source>
        <dbReference type="ARBA" id="ARBA00004651"/>
    </source>
</evidence>
<dbReference type="InterPro" id="IPR011577">
    <property type="entry name" value="Cyt_b561_bac/Ni-Hgenase"/>
</dbReference>
<keyword evidence="8" id="KW-0249">Electron transport</keyword>
<evidence type="ECO:0000256" key="8">
    <source>
        <dbReference type="ARBA" id="ARBA00022982"/>
    </source>
</evidence>
<evidence type="ECO:0000256" key="12">
    <source>
        <dbReference type="ARBA" id="ARBA00037975"/>
    </source>
</evidence>
<dbReference type="InterPro" id="IPR016174">
    <property type="entry name" value="Di-haem_cyt_TM"/>
</dbReference>
<keyword evidence="4" id="KW-1003">Cell membrane</keyword>
<keyword evidence="11 13" id="KW-0472">Membrane</keyword>
<dbReference type="Pfam" id="PF01292">
    <property type="entry name" value="Ni_hydr_CYTB"/>
    <property type="match status" value="1"/>
</dbReference>
<dbReference type="Proteomes" id="UP000644441">
    <property type="component" value="Unassembled WGS sequence"/>
</dbReference>
<sequence>MPIQDSNDRYGTVSRVLHWGMALLLVWQFLSAGAHALLSDTAVEEFFWGTHKPLGFLLFVLIILRALWALINLSRRPPSVSLAARLGHLAFYALLLGIPAFALLRQYGGGKPFEPFGIPLMGGLGGEEIEWMQVPANLFHGWAGWLLLLMIVGHIVMVARHRKAADQTDVLPRMWG</sequence>
<feature type="transmembrane region" description="Helical" evidence="13">
    <location>
        <begin position="142"/>
        <end position="159"/>
    </location>
</feature>
<evidence type="ECO:0000256" key="1">
    <source>
        <dbReference type="ARBA" id="ARBA00001970"/>
    </source>
</evidence>
<comment type="caution">
    <text evidence="15">The sequence shown here is derived from an EMBL/GenBank/DDBJ whole genome shotgun (WGS) entry which is preliminary data.</text>
</comment>
<keyword evidence="10" id="KW-0408">Iron</keyword>
<evidence type="ECO:0000256" key="13">
    <source>
        <dbReference type="SAM" id="Phobius"/>
    </source>
</evidence>
<keyword evidence="9 13" id="KW-1133">Transmembrane helix</keyword>
<dbReference type="InterPro" id="IPR052168">
    <property type="entry name" value="Cytochrome_b561_oxidase"/>
</dbReference>
<keyword evidence="3" id="KW-0813">Transport</keyword>
<evidence type="ECO:0000256" key="5">
    <source>
        <dbReference type="ARBA" id="ARBA00022617"/>
    </source>
</evidence>
<evidence type="ECO:0000313" key="15">
    <source>
        <dbReference type="EMBL" id="MBF5052184.1"/>
    </source>
</evidence>
<evidence type="ECO:0000256" key="7">
    <source>
        <dbReference type="ARBA" id="ARBA00022723"/>
    </source>
</evidence>
<dbReference type="SUPFAM" id="SSF81342">
    <property type="entry name" value="Transmembrane di-heme cytochromes"/>
    <property type="match status" value="1"/>
</dbReference>
<comment type="subcellular location">
    <subcellularLocation>
        <location evidence="2">Cell membrane</location>
        <topology evidence="2">Multi-pass membrane protein</topology>
    </subcellularLocation>
</comment>
<comment type="similarity">
    <text evidence="12">Belongs to the cytochrome b561 family.</text>
</comment>
<feature type="transmembrane region" description="Helical" evidence="13">
    <location>
        <begin position="54"/>
        <end position="74"/>
    </location>
</feature>
<comment type="cofactor">
    <cofactor evidence="1">
        <name>heme b</name>
        <dbReference type="ChEBI" id="CHEBI:60344"/>
    </cofactor>
</comment>
<protein>
    <submittedName>
        <fullName evidence="15">Cytochrome B561</fullName>
    </submittedName>
</protein>
<keyword evidence="7" id="KW-0479">Metal-binding</keyword>
<feature type="domain" description="Cytochrome b561 bacterial/Ni-hydrogenase" evidence="14">
    <location>
        <begin position="9"/>
        <end position="175"/>
    </location>
</feature>